<reference evidence="2" key="1">
    <citation type="journal article" date="2019" name="Int. J. Syst. Evol. Microbiol.">
        <title>The Global Catalogue of Microorganisms (GCM) 10K type strain sequencing project: providing services to taxonomists for standard genome sequencing and annotation.</title>
        <authorList>
            <consortium name="The Broad Institute Genomics Platform"/>
            <consortium name="The Broad Institute Genome Sequencing Center for Infectious Disease"/>
            <person name="Wu L."/>
            <person name="Ma J."/>
        </authorList>
    </citation>
    <scope>NUCLEOTIDE SEQUENCE [LARGE SCALE GENOMIC DNA]</scope>
    <source>
        <strain evidence="2">CCUG 52537</strain>
    </source>
</reference>
<comment type="caution">
    <text evidence="1">The sequence shown here is derived from an EMBL/GenBank/DDBJ whole genome shotgun (WGS) entry which is preliminary data.</text>
</comment>
<dbReference type="Gene3D" id="3.90.850.10">
    <property type="entry name" value="Fumarylacetoacetase-like, C-terminal domain"/>
    <property type="match status" value="1"/>
</dbReference>
<dbReference type="PANTHER" id="PTHR30143">
    <property type="entry name" value="ACID HYDRATASE"/>
    <property type="match status" value="1"/>
</dbReference>
<gene>
    <name evidence="1" type="ORF">ACFQ00_11870</name>
</gene>
<proteinExistence type="predicted"/>
<keyword evidence="2" id="KW-1185">Reference proteome</keyword>
<evidence type="ECO:0000313" key="2">
    <source>
        <dbReference type="Proteomes" id="UP001597124"/>
    </source>
</evidence>
<dbReference type="SUPFAM" id="SSF56529">
    <property type="entry name" value="FAH"/>
    <property type="match status" value="1"/>
</dbReference>
<organism evidence="1 2">
    <name type="scientific">Sphingosinicella xenopeptidilytica</name>
    <dbReference type="NCBI Taxonomy" id="364098"/>
    <lineage>
        <taxon>Bacteria</taxon>
        <taxon>Pseudomonadati</taxon>
        <taxon>Pseudomonadota</taxon>
        <taxon>Alphaproteobacteria</taxon>
        <taxon>Sphingomonadales</taxon>
        <taxon>Sphingosinicellaceae</taxon>
        <taxon>Sphingosinicella</taxon>
    </lineage>
</organism>
<dbReference type="Proteomes" id="UP001597124">
    <property type="component" value="Unassembled WGS sequence"/>
</dbReference>
<evidence type="ECO:0000313" key="1">
    <source>
        <dbReference type="EMBL" id="MFD0849025.1"/>
    </source>
</evidence>
<name>A0ABW3C3G5_SPHXN</name>
<protein>
    <recommendedName>
        <fullName evidence="3">Hydratase</fullName>
    </recommendedName>
</protein>
<sequence>MRRRGTPASVWSIGIIIGRRRRNTLMDQASARQAANLVISLYRGTAERPVVRFPEECRPASFFDVQKIFDSLVENFDQPVKGWKLYFPFKAGQPNLVAPIFNLLRSGDHITPEMSRIRIWEPEIVFRANRDLPPRAEPYSYEEVAQAVDAVPAIEFLAFRFDVNSMQDMADRPFEAYADNTLSGGFVVGEALADWRALDFRKMRHVAREGDKTASEAVGGHPVVDPFILVFVGANTARERQGIQKGQILATLSPSALLTAGPNAAISAHFEGLGGVSAVFDY</sequence>
<dbReference type="PANTHER" id="PTHR30143:SF0">
    <property type="entry name" value="2-KETO-4-PENTENOATE HYDRATASE"/>
    <property type="match status" value="1"/>
</dbReference>
<dbReference type="InterPro" id="IPR036663">
    <property type="entry name" value="Fumarylacetoacetase_C_sf"/>
</dbReference>
<dbReference type="InterPro" id="IPR050772">
    <property type="entry name" value="Hydratase-Decarb/MhpD_sf"/>
</dbReference>
<dbReference type="EMBL" id="JBHTIK010000005">
    <property type="protein sequence ID" value="MFD0849025.1"/>
    <property type="molecule type" value="Genomic_DNA"/>
</dbReference>
<accession>A0ABW3C3G5</accession>
<evidence type="ECO:0008006" key="3">
    <source>
        <dbReference type="Google" id="ProtNLM"/>
    </source>
</evidence>